<accession>A0ABV6NR66</accession>
<comment type="caution">
    <text evidence="2">The sequence shown here is derived from an EMBL/GenBank/DDBJ whole genome shotgun (WGS) entry which is preliminary data.</text>
</comment>
<name>A0ABV6NR66_9ACTN</name>
<dbReference type="Proteomes" id="UP001589894">
    <property type="component" value="Unassembled WGS sequence"/>
</dbReference>
<organism evidence="2 3">
    <name type="scientific">Plantactinospora siamensis</name>
    <dbReference type="NCBI Taxonomy" id="555372"/>
    <lineage>
        <taxon>Bacteria</taxon>
        <taxon>Bacillati</taxon>
        <taxon>Actinomycetota</taxon>
        <taxon>Actinomycetes</taxon>
        <taxon>Micromonosporales</taxon>
        <taxon>Micromonosporaceae</taxon>
        <taxon>Plantactinospora</taxon>
    </lineage>
</organism>
<gene>
    <name evidence="2" type="ORF">ACFFHU_03610</name>
</gene>
<protein>
    <submittedName>
        <fullName evidence="2">Uncharacterized protein</fullName>
    </submittedName>
</protein>
<feature type="region of interest" description="Disordered" evidence="1">
    <location>
        <begin position="1"/>
        <end position="29"/>
    </location>
</feature>
<evidence type="ECO:0000313" key="2">
    <source>
        <dbReference type="EMBL" id="MFC0563255.1"/>
    </source>
</evidence>
<evidence type="ECO:0000313" key="3">
    <source>
        <dbReference type="Proteomes" id="UP001589894"/>
    </source>
</evidence>
<evidence type="ECO:0000256" key="1">
    <source>
        <dbReference type="SAM" id="MobiDB-lite"/>
    </source>
</evidence>
<keyword evidence="3" id="KW-1185">Reference proteome</keyword>
<reference evidence="2 3" key="1">
    <citation type="submission" date="2024-09" db="EMBL/GenBank/DDBJ databases">
        <authorList>
            <person name="Sun Q."/>
            <person name="Mori K."/>
        </authorList>
    </citation>
    <scope>NUCLEOTIDE SEQUENCE [LARGE SCALE GENOMIC DNA]</scope>
    <source>
        <strain evidence="2 3">TBRC 2205</strain>
    </source>
</reference>
<proteinExistence type="predicted"/>
<dbReference type="RefSeq" id="WP_377335608.1">
    <property type="nucleotide sequence ID" value="NZ_JBHLUE010000002.1"/>
</dbReference>
<sequence>MTTTGPSEGGAMNGGRSEPGSPAPRTVAEPAVITATIGSDAVPASIATVSR</sequence>
<dbReference type="EMBL" id="JBHLUE010000002">
    <property type="protein sequence ID" value="MFC0563255.1"/>
    <property type="molecule type" value="Genomic_DNA"/>
</dbReference>